<dbReference type="PROSITE" id="PS50113">
    <property type="entry name" value="PAC"/>
    <property type="match status" value="1"/>
</dbReference>
<dbReference type="CDD" id="cd00130">
    <property type="entry name" value="PAS"/>
    <property type="match status" value="1"/>
</dbReference>
<dbReference type="GO" id="GO:0000155">
    <property type="term" value="F:phosphorelay sensor kinase activity"/>
    <property type="evidence" value="ECO:0007669"/>
    <property type="project" value="InterPro"/>
</dbReference>
<sequence>KGTLELFNPAAEKTWGYHAYEVLGKNVSILIPNLVAGARSGQFAAYTEKDLALVSGTSREASAQRKDGTIFPCDLAMSDFVVAGNRKFTGVIRDITDRQAAQRRIIEQANQLAVMTKISERARLRFLGTMSHELRTPLTAIIANADLVLDNSLTDDQSHSMTAIQVAGVALLKSVNSILMHIELDSAQQPSVSVVSSASVHFDLHTLLEEAVQSYATEAAKAGLDLMLMISAQVPAAMIGDPWKLRQILDNLLSNAVKFASGPGGWIVVAVDILKKEVHSVDLSLQVQDNGLGISNDQATHVWEAFMQADATDTRRVEGVGIGLPLSKQLAALIAGTLTLESSNAKDDHGSTFTLEFPLSLAFPPVPPVWLPGLRGLVIHPRSMVCDILLMQLASRGLKVLGLANPEAAVQVLGTFETSKAKFDFVIADEAAVMSSPTLAALLQEVPAGVGILAAPRISFERSSSLQDVKGFRGARWLKLPLGPAMLKQFLARSIPGLGMSHDDLVLSIPGKDTQVPENPFIGPEPLRMQVVLPHAILQTEEPNVATHAITSRRANPHALVAEDNTINQRIMRQHLKKLNVTCGIAKDGVEAVSDYTEDPSAFDIIFLDLNMPKMSGIEAAVLIREWEIKNALRR</sequence>
<dbReference type="NCBIfam" id="TIGR00229">
    <property type="entry name" value="sensory_box"/>
    <property type="match status" value="1"/>
</dbReference>
<organism evidence="8 9">
    <name type="scientific">Geranomyces variabilis</name>
    <dbReference type="NCBI Taxonomy" id="109894"/>
    <lineage>
        <taxon>Eukaryota</taxon>
        <taxon>Fungi</taxon>
        <taxon>Fungi incertae sedis</taxon>
        <taxon>Chytridiomycota</taxon>
        <taxon>Chytridiomycota incertae sedis</taxon>
        <taxon>Chytridiomycetes</taxon>
        <taxon>Spizellomycetales</taxon>
        <taxon>Powellomycetaceae</taxon>
        <taxon>Geranomyces</taxon>
    </lineage>
</organism>
<feature type="domain" description="Response regulatory" evidence="5">
    <location>
        <begin position="558"/>
        <end position="635"/>
    </location>
</feature>
<feature type="modified residue" description="4-aspartylphosphate" evidence="3">
    <location>
        <position position="609"/>
    </location>
</feature>
<dbReference type="InterPro" id="IPR035965">
    <property type="entry name" value="PAS-like_dom_sf"/>
</dbReference>
<dbReference type="SUPFAM" id="SSF55785">
    <property type="entry name" value="PYP-like sensor domain (PAS domain)"/>
    <property type="match status" value="1"/>
</dbReference>
<evidence type="ECO:0000259" key="4">
    <source>
        <dbReference type="PROSITE" id="PS50109"/>
    </source>
</evidence>
<dbReference type="PROSITE" id="PS50112">
    <property type="entry name" value="PAS"/>
    <property type="match status" value="1"/>
</dbReference>
<feature type="domain" description="PAS" evidence="6">
    <location>
        <begin position="1"/>
        <end position="33"/>
    </location>
</feature>
<name>A0AAD5TBG8_9FUNG</name>
<dbReference type="InterPro" id="IPR004358">
    <property type="entry name" value="Sig_transdc_His_kin-like_C"/>
</dbReference>
<dbReference type="SUPFAM" id="SSF47384">
    <property type="entry name" value="Homodimeric domain of signal transducing histidine kinase"/>
    <property type="match status" value="1"/>
</dbReference>
<keyword evidence="1 3" id="KW-0597">Phosphoprotein</keyword>
<dbReference type="SMART" id="SM00387">
    <property type="entry name" value="HATPase_c"/>
    <property type="match status" value="1"/>
</dbReference>
<dbReference type="Pfam" id="PF00512">
    <property type="entry name" value="HisKA"/>
    <property type="match status" value="1"/>
</dbReference>
<gene>
    <name evidence="8" type="ORF">HDU87_002066</name>
</gene>
<evidence type="ECO:0000256" key="2">
    <source>
        <dbReference type="ARBA" id="ARBA00023012"/>
    </source>
</evidence>
<dbReference type="Gene3D" id="1.10.287.130">
    <property type="match status" value="1"/>
</dbReference>
<proteinExistence type="predicted"/>
<dbReference type="PANTHER" id="PTHR45339">
    <property type="entry name" value="HYBRID SIGNAL TRANSDUCTION HISTIDINE KINASE J"/>
    <property type="match status" value="1"/>
</dbReference>
<evidence type="ECO:0000259" key="5">
    <source>
        <dbReference type="PROSITE" id="PS50110"/>
    </source>
</evidence>
<dbReference type="InterPro" id="IPR003594">
    <property type="entry name" value="HATPase_dom"/>
</dbReference>
<evidence type="ECO:0000259" key="6">
    <source>
        <dbReference type="PROSITE" id="PS50112"/>
    </source>
</evidence>
<dbReference type="CDD" id="cd00082">
    <property type="entry name" value="HisKA"/>
    <property type="match status" value="1"/>
</dbReference>
<dbReference type="PANTHER" id="PTHR45339:SF1">
    <property type="entry name" value="HYBRID SIGNAL TRANSDUCTION HISTIDINE KINASE J"/>
    <property type="match status" value="1"/>
</dbReference>
<evidence type="ECO:0000259" key="7">
    <source>
        <dbReference type="PROSITE" id="PS50113"/>
    </source>
</evidence>
<protein>
    <recommendedName>
        <fullName evidence="10">Histidine kinase</fullName>
    </recommendedName>
</protein>
<comment type="caution">
    <text evidence="8">The sequence shown here is derived from an EMBL/GenBank/DDBJ whole genome shotgun (WGS) entry which is preliminary data.</text>
</comment>
<dbReference type="PROSITE" id="PS50109">
    <property type="entry name" value="HIS_KIN"/>
    <property type="match status" value="1"/>
</dbReference>
<dbReference type="InterPro" id="IPR000700">
    <property type="entry name" value="PAS-assoc_C"/>
</dbReference>
<feature type="non-terminal residue" evidence="8">
    <location>
        <position position="1"/>
    </location>
</feature>
<dbReference type="InterPro" id="IPR003661">
    <property type="entry name" value="HisK_dim/P_dom"/>
</dbReference>
<keyword evidence="9" id="KW-1185">Reference proteome</keyword>
<dbReference type="CDD" id="cd17546">
    <property type="entry name" value="REC_hyHK_CKI1_RcsC-like"/>
    <property type="match status" value="1"/>
</dbReference>
<evidence type="ECO:0000256" key="3">
    <source>
        <dbReference type="PROSITE-ProRule" id="PRU00169"/>
    </source>
</evidence>
<dbReference type="Gene3D" id="3.40.50.2300">
    <property type="match status" value="1"/>
</dbReference>
<dbReference type="SUPFAM" id="SSF55874">
    <property type="entry name" value="ATPase domain of HSP90 chaperone/DNA topoisomerase II/histidine kinase"/>
    <property type="match status" value="1"/>
</dbReference>
<dbReference type="InterPro" id="IPR005467">
    <property type="entry name" value="His_kinase_dom"/>
</dbReference>
<dbReference type="Pfam" id="PF13426">
    <property type="entry name" value="PAS_9"/>
    <property type="match status" value="1"/>
</dbReference>
<feature type="domain" description="Histidine kinase" evidence="4">
    <location>
        <begin position="129"/>
        <end position="361"/>
    </location>
</feature>
<feature type="domain" description="PAC" evidence="7">
    <location>
        <begin position="57"/>
        <end position="107"/>
    </location>
</feature>
<dbReference type="EMBL" id="JADGJQ010000163">
    <property type="protein sequence ID" value="KAJ3166584.1"/>
    <property type="molecule type" value="Genomic_DNA"/>
</dbReference>
<evidence type="ECO:0000313" key="9">
    <source>
        <dbReference type="Proteomes" id="UP001212152"/>
    </source>
</evidence>
<keyword evidence="2" id="KW-0902">Two-component regulatory system</keyword>
<dbReference type="InterPro" id="IPR011006">
    <property type="entry name" value="CheY-like_superfamily"/>
</dbReference>
<dbReference type="InterPro" id="IPR036890">
    <property type="entry name" value="HATPase_C_sf"/>
</dbReference>
<dbReference type="Proteomes" id="UP001212152">
    <property type="component" value="Unassembled WGS sequence"/>
</dbReference>
<dbReference type="SMART" id="SM00388">
    <property type="entry name" value="HisKA"/>
    <property type="match status" value="1"/>
</dbReference>
<evidence type="ECO:0000256" key="1">
    <source>
        <dbReference type="ARBA" id="ARBA00022553"/>
    </source>
</evidence>
<feature type="non-terminal residue" evidence="8">
    <location>
        <position position="635"/>
    </location>
</feature>
<dbReference type="Gene3D" id="3.30.450.20">
    <property type="entry name" value="PAS domain"/>
    <property type="match status" value="1"/>
</dbReference>
<dbReference type="SUPFAM" id="SSF52172">
    <property type="entry name" value="CheY-like"/>
    <property type="match status" value="1"/>
</dbReference>
<dbReference type="InterPro" id="IPR000014">
    <property type="entry name" value="PAS"/>
</dbReference>
<dbReference type="Gene3D" id="3.30.565.10">
    <property type="entry name" value="Histidine kinase-like ATPase, C-terminal domain"/>
    <property type="match status" value="1"/>
</dbReference>
<dbReference type="InterPro" id="IPR036097">
    <property type="entry name" value="HisK_dim/P_sf"/>
</dbReference>
<dbReference type="AlphaFoldDB" id="A0AAD5TBG8"/>
<reference evidence="8" key="1">
    <citation type="submission" date="2020-05" db="EMBL/GenBank/DDBJ databases">
        <title>Phylogenomic resolution of chytrid fungi.</title>
        <authorList>
            <person name="Stajich J.E."/>
            <person name="Amses K."/>
            <person name="Simmons R."/>
            <person name="Seto K."/>
            <person name="Myers J."/>
            <person name="Bonds A."/>
            <person name="Quandt C.A."/>
            <person name="Barry K."/>
            <person name="Liu P."/>
            <person name="Grigoriev I."/>
            <person name="Longcore J.E."/>
            <person name="James T.Y."/>
        </authorList>
    </citation>
    <scope>NUCLEOTIDE SEQUENCE</scope>
    <source>
        <strain evidence="8">JEL0379</strain>
    </source>
</reference>
<evidence type="ECO:0008006" key="10">
    <source>
        <dbReference type="Google" id="ProtNLM"/>
    </source>
</evidence>
<dbReference type="Pfam" id="PF00072">
    <property type="entry name" value="Response_reg"/>
    <property type="match status" value="1"/>
</dbReference>
<dbReference type="InterPro" id="IPR001789">
    <property type="entry name" value="Sig_transdc_resp-reg_receiver"/>
</dbReference>
<evidence type="ECO:0000313" key="8">
    <source>
        <dbReference type="EMBL" id="KAJ3166584.1"/>
    </source>
</evidence>
<dbReference type="PRINTS" id="PR00344">
    <property type="entry name" value="BCTRLSENSOR"/>
</dbReference>
<dbReference type="PROSITE" id="PS50110">
    <property type="entry name" value="RESPONSE_REGULATORY"/>
    <property type="match status" value="1"/>
</dbReference>
<accession>A0AAD5TBG8</accession>
<dbReference type="Pfam" id="PF02518">
    <property type="entry name" value="HATPase_c"/>
    <property type="match status" value="1"/>
</dbReference>